<dbReference type="Proteomes" id="UP000310066">
    <property type="component" value="Unassembled WGS sequence"/>
</dbReference>
<evidence type="ECO:0000313" key="2">
    <source>
        <dbReference type="Proteomes" id="UP000310066"/>
    </source>
</evidence>
<dbReference type="AlphaFoldDB" id="A0A4U0UKA7"/>
<gene>
    <name evidence="1" type="ORF">B0A54_12780</name>
</gene>
<dbReference type="EMBL" id="NAJP01000062">
    <property type="protein sequence ID" value="TKA36150.1"/>
    <property type="molecule type" value="Genomic_DNA"/>
</dbReference>
<reference evidence="1 2" key="1">
    <citation type="submission" date="2017-03" db="EMBL/GenBank/DDBJ databases">
        <title>Genomes of endolithic fungi from Antarctica.</title>
        <authorList>
            <person name="Coleine C."/>
            <person name="Masonjones S."/>
            <person name="Stajich J.E."/>
        </authorList>
    </citation>
    <scope>NUCLEOTIDE SEQUENCE [LARGE SCALE GENOMIC DNA]</scope>
    <source>
        <strain evidence="1 2">CCFEE 5311</strain>
    </source>
</reference>
<protein>
    <submittedName>
        <fullName evidence="1">Uncharacterized protein</fullName>
    </submittedName>
</protein>
<name>A0A4U0UKA7_9PEZI</name>
<evidence type="ECO:0000313" key="1">
    <source>
        <dbReference type="EMBL" id="TKA36150.1"/>
    </source>
</evidence>
<organism evidence="1 2">
    <name type="scientific">Friedmanniomyces endolithicus</name>
    <dbReference type="NCBI Taxonomy" id="329885"/>
    <lineage>
        <taxon>Eukaryota</taxon>
        <taxon>Fungi</taxon>
        <taxon>Dikarya</taxon>
        <taxon>Ascomycota</taxon>
        <taxon>Pezizomycotina</taxon>
        <taxon>Dothideomycetes</taxon>
        <taxon>Dothideomycetidae</taxon>
        <taxon>Mycosphaerellales</taxon>
        <taxon>Teratosphaeriaceae</taxon>
        <taxon>Friedmanniomyces</taxon>
    </lineage>
</organism>
<sequence>MKNPGFEFLPAELDYFVEYEPSANEGAEIESDGKAVNVIDEPDNQKIGTGLVFERITSAVALGFATSNLPGFSEFIGLRDDGTSLLPTRVPSEHGDASPVDHLQHFTIEASDGELRWLTFDGQVYERREKDYQRLASGIT</sequence>
<proteinExistence type="predicted"/>
<comment type="caution">
    <text evidence="1">The sequence shown here is derived from an EMBL/GenBank/DDBJ whole genome shotgun (WGS) entry which is preliminary data.</text>
</comment>
<accession>A0A4U0UKA7</accession>